<evidence type="ECO:0000259" key="10">
    <source>
        <dbReference type="SMART" id="SM00841"/>
    </source>
</evidence>
<dbReference type="FunFam" id="2.30.30.30:FF:000003">
    <property type="entry name" value="Elongation factor P"/>
    <property type="match status" value="1"/>
</dbReference>
<dbReference type="UniPathway" id="UPA00345"/>
<reference evidence="12" key="1">
    <citation type="journal article" date="2020" name="mSystems">
        <title>Genome- and Community-Level Interaction Insights into Carbon Utilization and Element Cycling Functions of Hydrothermarchaeota in Hydrothermal Sediment.</title>
        <authorList>
            <person name="Zhou Z."/>
            <person name="Liu Y."/>
            <person name="Xu W."/>
            <person name="Pan J."/>
            <person name="Luo Z.H."/>
            <person name="Li M."/>
        </authorList>
    </citation>
    <scope>NUCLEOTIDE SEQUENCE [LARGE SCALE GENOMIC DNA]</scope>
    <source>
        <strain evidence="12">SpSt-754</strain>
    </source>
</reference>
<dbReference type="InterPro" id="IPR013185">
    <property type="entry name" value="Transl_elong_KOW-like"/>
</dbReference>
<dbReference type="SUPFAM" id="SSF50104">
    <property type="entry name" value="Translation proteins SH3-like domain"/>
    <property type="match status" value="1"/>
</dbReference>
<dbReference type="FunFam" id="2.40.50.140:FF:000004">
    <property type="entry name" value="Elongation factor P"/>
    <property type="match status" value="1"/>
</dbReference>
<dbReference type="InterPro" id="IPR014722">
    <property type="entry name" value="Rib_uL2_dom2"/>
</dbReference>
<dbReference type="Pfam" id="PF08207">
    <property type="entry name" value="EFP_N"/>
    <property type="match status" value="1"/>
</dbReference>
<comment type="caution">
    <text evidence="12">The sequence shown here is derived from an EMBL/GenBank/DDBJ whole genome shotgun (WGS) entry which is preliminary data.</text>
</comment>
<dbReference type="SUPFAM" id="SSF50249">
    <property type="entry name" value="Nucleic acid-binding proteins"/>
    <property type="match status" value="2"/>
</dbReference>
<dbReference type="PANTHER" id="PTHR30053:SF12">
    <property type="entry name" value="ELONGATION FACTOR P (EF-P) FAMILY PROTEIN"/>
    <property type="match status" value="1"/>
</dbReference>
<dbReference type="EMBL" id="DTGD01000050">
    <property type="protein sequence ID" value="HGB35512.1"/>
    <property type="molecule type" value="Genomic_DNA"/>
</dbReference>
<dbReference type="InterPro" id="IPR020599">
    <property type="entry name" value="Transl_elong_fac_P/YeiP"/>
</dbReference>
<dbReference type="CDD" id="cd05794">
    <property type="entry name" value="S1_EF-P_repeat_2"/>
    <property type="match status" value="1"/>
</dbReference>
<name>A0A7V3KMN1_UNCW3</name>
<dbReference type="SMART" id="SM00841">
    <property type="entry name" value="Elong-fact-P_C"/>
    <property type="match status" value="1"/>
</dbReference>
<evidence type="ECO:0000256" key="3">
    <source>
        <dbReference type="ARBA" id="ARBA00009479"/>
    </source>
</evidence>
<dbReference type="Gene3D" id="2.30.30.30">
    <property type="match status" value="1"/>
</dbReference>
<dbReference type="Pfam" id="PF01132">
    <property type="entry name" value="EFP"/>
    <property type="match status" value="1"/>
</dbReference>
<keyword evidence="4 7" id="KW-0963">Cytoplasm</keyword>
<evidence type="ECO:0000256" key="4">
    <source>
        <dbReference type="ARBA" id="ARBA00022490"/>
    </source>
</evidence>
<gene>
    <name evidence="7 12" type="primary">efp</name>
    <name evidence="12" type="ORF">ENV38_01230</name>
</gene>
<comment type="function">
    <text evidence="7">Involved in peptide bond synthesis. Stimulates efficient translation and peptide-bond synthesis on native or reconstituted 70S ribosomes in vitro. Probably functions indirectly by altering the affinity of the ribosome for aminoacyl-tRNA, thus increasing their reactivity as acceptors for peptidyl transferase.</text>
</comment>
<evidence type="ECO:0000256" key="9">
    <source>
        <dbReference type="RuleBase" id="RU004389"/>
    </source>
</evidence>
<evidence type="ECO:0000256" key="8">
    <source>
        <dbReference type="NCBIfam" id="TIGR00038"/>
    </source>
</evidence>
<dbReference type="NCBIfam" id="NF001810">
    <property type="entry name" value="PRK00529.1"/>
    <property type="match status" value="1"/>
</dbReference>
<dbReference type="InterPro" id="IPR011768">
    <property type="entry name" value="Transl_elongation_fac_P"/>
</dbReference>
<evidence type="ECO:0000256" key="6">
    <source>
        <dbReference type="ARBA" id="ARBA00022917"/>
    </source>
</evidence>
<dbReference type="PROSITE" id="PS01275">
    <property type="entry name" value="EFP"/>
    <property type="match status" value="1"/>
</dbReference>
<dbReference type="CDD" id="cd04470">
    <property type="entry name" value="S1_EF-P_repeat_1"/>
    <property type="match status" value="1"/>
</dbReference>
<proteinExistence type="inferred from homology"/>
<dbReference type="NCBIfam" id="TIGR00038">
    <property type="entry name" value="efp"/>
    <property type="match status" value="1"/>
</dbReference>
<evidence type="ECO:0000256" key="1">
    <source>
        <dbReference type="ARBA" id="ARBA00004496"/>
    </source>
</evidence>
<feature type="domain" description="Translation elongation factor P/YeiP central" evidence="11">
    <location>
        <begin position="64"/>
        <end position="118"/>
    </location>
</feature>
<keyword evidence="6 7" id="KW-0648">Protein biosynthesis</keyword>
<protein>
    <recommendedName>
        <fullName evidence="7 8">Elongation factor P</fullName>
        <shortName evidence="7">EF-P</shortName>
    </recommendedName>
</protein>
<dbReference type="GO" id="GO:0003746">
    <property type="term" value="F:translation elongation factor activity"/>
    <property type="evidence" value="ECO:0007669"/>
    <property type="project" value="UniProtKB-UniRule"/>
</dbReference>
<dbReference type="Gene3D" id="2.40.50.140">
    <property type="entry name" value="Nucleic acid-binding proteins"/>
    <property type="match status" value="2"/>
</dbReference>
<comment type="pathway">
    <text evidence="2 7">Protein biosynthesis; polypeptide chain elongation.</text>
</comment>
<dbReference type="AlphaFoldDB" id="A0A7V3KMN1"/>
<evidence type="ECO:0000256" key="5">
    <source>
        <dbReference type="ARBA" id="ARBA00022768"/>
    </source>
</evidence>
<dbReference type="InterPro" id="IPR001059">
    <property type="entry name" value="Transl_elong_P/YeiP_cen"/>
</dbReference>
<dbReference type="Pfam" id="PF09285">
    <property type="entry name" value="Elong-fact-P_C"/>
    <property type="match status" value="1"/>
</dbReference>
<organism evidence="12">
    <name type="scientific">candidate division WOR-3 bacterium</name>
    <dbReference type="NCBI Taxonomy" id="2052148"/>
    <lineage>
        <taxon>Bacteria</taxon>
        <taxon>Bacteria division WOR-3</taxon>
    </lineage>
</organism>
<keyword evidence="5 7" id="KW-0251">Elongation factor</keyword>
<evidence type="ECO:0000256" key="7">
    <source>
        <dbReference type="HAMAP-Rule" id="MF_00141"/>
    </source>
</evidence>
<evidence type="ECO:0000259" key="11">
    <source>
        <dbReference type="SMART" id="SM01185"/>
    </source>
</evidence>
<dbReference type="SMART" id="SM01185">
    <property type="entry name" value="EFP"/>
    <property type="match status" value="1"/>
</dbReference>
<accession>A0A7V3KMN1</accession>
<dbReference type="PIRSF" id="PIRSF005901">
    <property type="entry name" value="EF-P"/>
    <property type="match status" value="1"/>
</dbReference>
<evidence type="ECO:0000256" key="2">
    <source>
        <dbReference type="ARBA" id="ARBA00004815"/>
    </source>
</evidence>
<sequence>MPDLRPGMAIKYEGEIYLVISYQHIHMGRGGATIRTRLKNLKTGQVKEVSLRESDEYEEVTLERKPAHLSYVEGDNYHFLEAETFEDITFTSEQLGEAVYYLKEGEEVTVLYVDDVPVNIELPTFVILEVVETDPGLRGDTASGGSKPAKLETGLVVQVPLFIKIGDKVKVDTRTGEYLERA</sequence>
<dbReference type="InterPro" id="IPR012340">
    <property type="entry name" value="NA-bd_OB-fold"/>
</dbReference>
<dbReference type="InterPro" id="IPR013852">
    <property type="entry name" value="Transl_elong_P/YeiP_CS"/>
</dbReference>
<comment type="subcellular location">
    <subcellularLocation>
        <location evidence="1 7">Cytoplasm</location>
    </subcellularLocation>
</comment>
<dbReference type="GO" id="GO:0005829">
    <property type="term" value="C:cytosol"/>
    <property type="evidence" value="ECO:0007669"/>
    <property type="project" value="UniProtKB-ARBA"/>
</dbReference>
<feature type="domain" description="Elongation factor P C-terminal" evidence="10">
    <location>
        <begin position="126"/>
        <end position="181"/>
    </location>
</feature>
<dbReference type="InterPro" id="IPR008991">
    <property type="entry name" value="Translation_prot_SH3-like_sf"/>
</dbReference>
<dbReference type="PANTHER" id="PTHR30053">
    <property type="entry name" value="ELONGATION FACTOR P"/>
    <property type="match status" value="1"/>
</dbReference>
<evidence type="ECO:0000313" key="12">
    <source>
        <dbReference type="EMBL" id="HGB35512.1"/>
    </source>
</evidence>
<dbReference type="InterPro" id="IPR015365">
    <property type="entry name" value="Elong-fact-P_C"/>
</dbReference>
<comment type="similarity">
    <text evidence="3 7 9">Belongs to the elongation factor P family.</text>
</comment>
<dbReference type="GO" id="GO:0043043">
    <property type="term" value="P:peptide biosynthetic process"/>
    <property type="evidence" value="ECO:0007669"/>
    <property type="project" value="InterPro"/>
</dbReference>
<dbReference type="HAMAP" id="MF_00141">
    <property type="entry name" value="EF_P"/>
    <property type="match status" value="1"/>
</dbReference>